<evidence type="ECO:0000256" key="1">
    <source>
        <dbReference type="SAM" id="MobiDB-lite"/>
    </source>
</evidence>
<dbReference type="STRING" id="1338436.LK10_07970"/>
<accession>A0A0B2APC4</accession>
<feature type="compositionally biased region" description="Pro residues" evidence="1">
    <location>
        <begin position="27"/>
        <end position="43"/>
    </location>
</feature>
<sequence>MARFHYRNPKSSRRFPAIPSERTAPPATAPPRAPAAAPAPAPASAPASAPSFVARAVRRRPQQPSRARRNGLGLVSPQTTDRWRELLAPDGTPPALPYQIEYVRAAVRQETGVRPSLRGLTVGQAERILAALNIDPRPLWRGGRDSWALNVLAICGKWLAFALLFIVIFSLGRADGAPLVLLILMGFGLSAARRQRRQSYENRHYRRARQERPTTFDADDGGPRRSIPEQPHAGFANEDKGSPYDVETYLKRLGQDGR</sequence>
<keyword evidence="2" id="KW-0472">Membrane</keyword>
<dbReference type="AlphaFoldDB" id="A0A0B2APC4"/>
<keyword evidence="2" id="KW-1133">Transmembrane helix</keyword>
<feature type="region of interest" description="Disordered" evidence="1">
    <location>
        <begin position="200"/>
        <end position="244"/>
    </location>
</feature>
<feature type="compositionally biased region" description="Basic and acidic residues" evidence="1">
    <location>
        <begin position="200"/>
        <end position="214"/>
    </location>
</feature>
<evidence type="ECO:0000313" key="4">
    <source>
        <dbReference type="Proteomes" id="UP000030982"/>
    </source>
</evidence>
<protein>
    <submittedName>
        <fullName evidence="3">Uncharacterized protein</fullName>
    </submittedName>
</protein>
<reference evidence="3 4" key="1">
    <citation type="submission" date="2014-09" db="EMBL/GenBank/DDBJ databases">
        <title>Genome sequence of Sinomonas sp. MUSC 117.</title>
        <authorList>
            <person name="Lee L.-H."/>
        </authorList>
    </citation>
    <scope>NUCLEOTIDE SEQUENCE [LARGE SCALE GENOMIC DNA]</scope>
    <source>
        <strain evidence="3 4">MUSC 117</strain>
    </source>
</reference>
<proteinExistence type="predicted"/>
<feature type="region of interest" description="Disordered" evidence="1">
    <location>
        <begin position="1"/>
        <end position="50"/>
    </location>
</feature>
<gene>
    <name evidence="3" type="ORF">LK10_07970</name>
</gene>
<dbReference type="OrthoDB" id="9812156at2"/>
<feature type="compositionally biased region" description="Basic residues" evidence="1">
    <location>
        <begin position="1"/>
        <end position="13"/>
    </location>
</feature>
<feature type="transmembrane region" description="Helical" evidence="2">
    <location>
        <begin position="176"/>
        <end position="193"/>
    </location>
</feature>
<dbReference type="EMBL" id="JTDL01000091">
    <property type="protein sequence ID" value="KHL03834.1"/>
    <property type="molecule type" value="Genomic_DNA"/>
</dbReference>
<name>A0A0B2APC4_9MICC</name>
<feature type="transmembrane region" description="Helical" evidence="2">
    <location>
        <begin position="147"/>
        <end position="170"/>
    </location>
</feature>
<organism evidence="3 4">
    <name type="scientific">Sinomonas humi</name>
    <dbReference type="NCBI Taxonomy" id="1338436"/>
    <lineage>
        <taxon>Bacteria</taxon>
        <taxon>Bacillati</taxon>
        <taxon>Actinomycetota</taxon>
        <taxon>Actinomycetes</taxon>
        <taxon>Micrococcales</taxon>
        <taxon>Micrococcaceae</taxon>
        <taxon>Sinomonas</taxon>
    </lineage>
</organism>
<comment type="caution">
    <text evidence="3">The sequence shown here is derived from an EMBL/GenBank/DDBJ whole genome shotgun (WGS) entry which is preliminary data.</text>
</comment>
<dbReference type="RefSeq" id="WP_043122099.1">
    <property type="nucleotide sequence ID" value="NZ_JTDL01000091.1"/>
</dbReference>
<evidence type="ECO:0000313" key="3">
    <source>
        <dbReference type="EMBL" id="KHL03834.1"/>
    </source>
</evidence>
<keyword evidence="2" id="KW-0812">Transmembrane</keyword>
<dbReference type="Proteomes" id="UP000030982">
    <property type="component" value="Unassembled WGS sequence"/>
</dbReference>
<keyword evidence="4" id="KW-1185">Reference proteome</keyword>
<evidence type="ECO:0000256" key="2">
    <source>
        <dbReference type="SAM" id="Phobius"/>
    </source>
</evidence>